<dbReference type="EMBL" id="AOII01000044">
    <property type="protein sequence ID" value="ELY78583.1"/>
    <property type="molecule type" value="Genomic_DNA"/>
</dbReference>
<name>L9Z095_9EURY</name>
<proteinExistence type="predicted"/>
<reference evidence="1 2" key="1">
    <citation type="journal article" date="2014" name="PLoS Genet.">
        <title>Phylogenetically driven sequencing of extremely halophilic archaea reveals strategies for static and dynamic osmo-response.</title>
        <authorList>
            <person name="Becker E.A."/>
            <person name="Seitzer P.M."/>
            <person name="Tritt A."/>
            <person name="Larsen D."/>
            <person name="Krusor M."/>
            <person name="Yao A.I."/>
            <person name="Wu D."/>
            <person name="Madern D."/>
            <person name="Eisen J.A."/>
            <person name="Darling A.E."/>
            <person name="Facciotti M.T."/>
        </authorList>
    </citation>
    <scope>NUCLEOTIDE SEQUENCE [LARGE SCALE GENOMIC DNA]</scope>
    <source>
        <strain evidence="1 2">DSM 3751</strain>
    </source>
</reference>
<evidence type="ECO:0000313" key="2">
    <source>
        <dbReference type="Proteomes" id="UP000011618"/>
    </source>
</evidence>
<accession>L9Z095</accession>
<dbReference type="Proteomes" id="UP000011618">
    <property type="component" value="Unassembled WGS sequence"/>
</dbReference>
<evidence type="ECO:0000313" key="1">
    <source>
        <dbReference type="EMBL" id="ELY78583.1"/>
    </source>
</evidence>
<protein>
    <submittedName>
        <fullName evidence="1">Uncharacterized protein</fullName>
    </submittedName>
</protein>
<dbReference type="PATRIC" id="fig|1227495.3.peg.1631"/>
<sequence>MKRLEKYLRWLYRVKMEQRIYRCSNCGCTYETNEMTCQECWGGRLVRIK</sequence>
<organism evidence="1 2">
    <name type="scientific">Natrinema pallidum DSM 3751</name>
    <dbReference type="NCBI Taxonomy" id="1227495"/>
    <lineage>
        <taxon>Archaea</taxon>
        <taxon>Methanobacteriati</taxon>
        <taxon>Methanobacteriota</taxon>
        <taxon>Stenosarchaea group</taxon>
        <taxon>Halobacteria</taxon>
        <taxon>Halobacteriales</taxon>
        <taxon>Natrialbaceae</taxon>
        <taxon>Natrinema</taxon>
    </lineage>
</organism>
<comment type="caution">
    <text evidence="1">The sequence shown here is derived from an EMBL/GenBank/DDBJ whole genome shotgun (WGS) entry which is preliminary data.</text>
</comment>
<gene>
    <name evidence="1" type="ORF">C487_08082</name>
</gene>
<dbReference type="AlphaFoldDB" id="L9Z095"/>